<feature type="transmembrane region" description="Helical" evidence="2">
    <location>
        <begin position="54"/>
        <end position="72"/>
    </location>
</feature>
<accession>A0A948WZ76</accession>
<evidence type="ECO:0000256" key="2">
    <source>
        <dbReference type="SAM" id="Phobius"/>
    </source>
</evidence>
<dbReference type="EMBL" id="JAHLFE010000057">
    <property type="protein sequence ID" value="MBU3843824.1"/>
    <property type="molecule type" value="Genomic_DNA"/>
</dbReference>
<dbReference type="PANTHER" id="PTHR34980:SF2">
    <property type="entry name" value="INNER MEMBRANE PROTEIN YHAH-RELATED"/>
    <property type="match status" value="1"/>
</dbReference>
<keyword evidence="2" id="KW-1133">Transmembrane helix</keyword>
<organism evidence="3 4">
    <name type="scientific">Candidatus Anaerobiospirillum pullicola</name>
    <dbReference type="NCBI Taxonomy" id="2838451"/>
    <lineage>
        <taxon>Bacteria</taxon>
        <taxon>Pseudomonadati</taxon>
        <taxon>Pseudomonadota</taxon>
        <taxon>Gammaproteobacteria</taxon>
        <taxon>Aeromonadales</taxon>
        <taxon>Succinivibrionaceae</taxon>
        <taxon>Anaerobiospirillum</taxon>
    </lineage>
</organism>
<keyword evidence="2" id="KW-0812">Transmembrane</keyword>
<evidence type="ECO:0000256" key="1">
    <source>
        <dbReference type="SAM" id="MobiDB-lite"/>
    </source>
</evidence>
<sequence>MLSFKQAIITCVREKPLNIRDRAPRSEFWWFMLALSIVGIIASILAIIPVIGVIIYIIYSIASLVLTITVSVRRLHDRNMSGWWLLAPYAVSFLGIIVAVAGGIASSEGLASIGTLIAVIGSLGFLALFVLYCLPGTKGPNRFGPDPIDTMAQFAPQGMAPMQPQAPYGQPQGAAPMQPQATYGQPQGTAPMQPQQPNNGQNQQ</sequence>
<dbReference type="InterPro" id="IPR008523">
    <property type="entry name" value="DUF805"/>
</dbReference>
<feature type="compositionally biased region" description="Low complexity" evidence="1">
    <location>
        <begin position="159"/>
        <end position="181"/>
    </location>
</feature>
<reference evidence="3" key="2">
    <citation type="submission" date="2021-04" db="EMBL/GenBank/DDBJ databases">
        <authorList>
            <person name="Gilroy R."/>
        </authorList>
    </citation>
    <scope>NUCLEOTIDE SEQUENCE</scope>
    <source>
        <strain evidence="3">378</strain>
    </source>
</reference>
<evidence type="ECO:0000313" key="4">
    <source>
        <dbReference type="Proteomes" id="UP000733611"/>
    </source>
</evidence>
<protein>
    <submittedName>
        <fullName evidence="3">DUF805 domain-containing protein</fullName>
    </submittedName>
</protein>
<dbReference type="GO" id="GO:0005886">
    <property type="term" value="C:plasma membrane"/>
    <property type="evidence" value="ECO:0007669"/>
    <property type="project" value="TreeGrafter"/>
</dbReference>
<dbReference type="PANTHER" id="PTHR34980">
    <property type="entry name" value="INNER MEMBRANE PROTEIN-RELATED-RELATED"/>
    <property type="match status" value="1"/>
</dbReference>
<dbReference type="Proteomes" id="UP000733611">
    <property type="component" value="Unassembled WGS sequence"/>
</dbReference>
<feature type="transmembrane region" description="Helical" evidence="2">
    <location>
        <begin position="28"/>
        <end position="48"/>
    </location>
</feature>
<feature type="transmembrane region" description="Helical" evidence="2">
    <location>
        <begin position="84"/>
        <end position="105"/>
    </location>
</feature>
<dbReference type="AlphaFoldDB" id="A0A948WZ76"/>
<feature type="compositionally biased region" description="Low complexity" evidence="1">
    <location>
        <begin position="191"/>
        <end position="204"/>
    </location>
</feature>
<reference evidence="3" key="1">
    <citation type="journal article" date="2021" name="PeerJ">
        <title>Extensive microbial diversity within the chicken gut microbiome revealed by metagenomics and culture.</title>
        <authorList>
            <person name="Gilroy R."/>
            <person name="Ravi A."/>
            <person name="Getino M."/>
            <person name="Pursley I."/>
            <person name="Horton D.L."/>
            <person name="Alikhan N.F."/>
            <person name="Baker D."/>
            <person name="Gharbi K."/>
            <person name="Hall N."/>
            <person name="Watson M."/>
            <person name="Adriaenssens E.M."/>
            <person name="Foster-Nyarko E."/>
            <person name="Jarju S."/>
            <person name="Secka A."/>
            <person name="Antonio M."/>
            <person name="Oren A."/>
            <person name="Chaudhuri R.R."/>
            <person name="La Ragione R."/>
            <person name="Hildebrand F."/>
            <person name="Pallen M.J."/>
        </authorList>
    </citation>
    <scope>NUCLEOTIDE SEQUENCE</scope>
    <source>
        <strain evidence="3">378</strain>
    </source>
</reference>
<keyword evidence="2" id="KW-0472">Membrane</keyword>
<feature type="transmembrane region" description="Helical" evidence="2">
    <location>
        <begin position="111"/>
        <end position="134"/>
    </location>
</feature>
<name>A0A948WZ76_9GAMM</name>
<dbReference type="Pfam" id="PF05656">
    <property type="entry name" value="DUF805"/>
    <property type="match status" value="1"/>
</dbReference>
<proteinExistence type="predicted"/>
<gene>
    <name evidence="3" type="ORF">H9847_02980</name>
</gene>
<evidence type="ECO:0000313" key="3">
    <source>
        <dbReference type="EMBL" id="MBU3843824.1"/>
    </source>
</evidence>
<feature type="region of interest" description="Disordered" evidence="1">
    <location>
        <begin position="159"/>
        <end position="204"/>
    </location>
</feature>
<comment type="caution">
    <text evidence="3">The sequence shown here is derived from an EMBL/GenBank/DDBJ whole genome shotgun (WGS) entry which is preliminary data.</text>
</comment>